<proteinExistence type="predicted"/>
<dbReference type="Proteomes" id="UP000276215">
    <property type="component" value="Unassembled WGS sequence"/>
</dbReference>
<dbReference type="AlphaFoldDB" id="A0A3N4K0A7"/>
<keyword evidence="2" id="KW-1185">Reference proteome</keyword>
<name>A0A3N4K0A7_9PEZI</name>
<dbReference type="EMBL" id="ML120360">
    <property type="protein sequence ID" value="RPB04017.1"/>
    <property type="molecule type" value="Genomic_DNA"/>
</dbReference>
<organism evidence="1 2">
    <name type="scientific">Choiromyces venosus 120613-1</name>
    <dbReference type="NCBI Taxonomy" id="1336337"/>
    <lineage>
        <taxon>Eukaryota</taxon>
        <taxon>Fungi</taxon>
        <taxon>Dikarya</taxon>
        <taxon>Ascomycota</taxon>
        <taxon>Pezizomycotina</taxon>
        <taxon>Pezizomycetes</taxon>
        <taxon>Pezizales</taxon>
        <taxon>Tuberaceae</taxon>
        <taxon>Choiromyces</taxon>
    </lineage>
</organism>
<gene>
    <name evidence="1" type="ORF">L873DRAFT_44370</name>
</gene>
<evidence type="ECO:0000313" key="2">
    <source>
        <dbReference type="Proteomes" id="UP000276215"/>
    </source>
</evidence>
<sequence length="161" mass="18573">MFALCEYHTVQYQCGSFYGITVYRGRASNLLNHANTVWYLSTGLTKSSNFFFSFFFTNHHISTTRYWLNYSVSFLLFSIPYPPPITIVLSTEYEPNYTALFKTLFTKAAIISSSPREKESNHNPLSLVCVEWQQPGYDIHDDRKKKKVRVGGTEVAVRTDV</sequence>
<protein>
    <submittedName>
        <fullName evidence="1">Uncharacterized protein</fullName>
    </submittedName>
</protein>
<accession>A0A3N4K0A7</accession>
<evidence type="ECO:0000313" key="1">
    <source>
        <dbReference type="EMBL" id="RPB04017.1"/>
    </source>
</evidence>
<reference evidence="1 2" key="1">
    <citation type="journal article" date="2018" name="Nat. Ecol. Evol.">
        <title>Pezizomycetes genomes reveal the molecular basis of ectomycorrhizal truffle lifestyle.</title>
        <authorList>
            <person name="Murat C."/>
            <person name="Payen T."/>
            <person name="Noel B."/>
            <person name="Kuo A."/>
            <person name="Morin E."/>
            <person name="Chen J."/>
            <person name="Kohler A."/>
            <person name="Krizsan K."/>
            <person name="Balestrini R."/>
            <person name="Da Silva C."/>
            <person name="Montanini B."/>
            <person name="Hainaut M."/>
            <person name="Levati E."/>
            <person name="Barry K.W."/>
            <person name="Belfiori B."/>
            <person name="Cichocki N."/>
            <person name="Clum A."/>
            <person name="Dockter R.B."/>
            <person name="Fauchery L."/>
            <person name="Guy J."/>
            <person name="Iotti M."/>
            <person name="Le Tacon F."/>
            <person name="Lindquist E.A."/>
            <person name="Lipzen A."/>
            <person name="Malagnac F."/>
            <person name="Mello A."/>
            <person name="Molinier V."/>
            <person name="Miyauchi S."/>
            <person name="Poulain J."/>
            <person name="Riccioni C."/>
            <person name="Rubini A."/>
            <person name="Sitrit Y."/>
            <person name="Splivallo R."/>
            <person name="Traeger S."/>
            <person name="Wang M."/>
            <person name="Zifcakova L."/>
            <person name="Wipf D."/>
            <person name="Zambonelli A."/>
            <person name="Paolocci F."/>
            <person name="Nowrousian M."/>
            <person name="Ottonello S."/>
            <person name="Baldrian P."/>
            <person name="Spatafora J.W."/>
            <person name="Henrissat B."/>
            <person name="Nagy L.G."/>
            <person name="Aury J.M."/>
            <person name="Wincker P."/>
            <person name="Grigoriev I.V."/>
            <person name="Bonfante P."/>
            <person name="Martin F.M."/>
        </authorList>
    </citation>
    <scope>NUCLEOTIDE SEQUENCE [LARGE SCALE GENOMIC DNA]</scope>
    <source>
        <strain evidence="1 2">120613-1</strain>
    </source>
</reference>